<dbReference type="PANTHER" id="PTHR24305">
    <property type="entry name" value="CYTOCHROME P450"/>
    <property type="match status" value="1"/>
</dbReference>
<dbReference type="SUPFAM" id="SSF48264">
    <property type="entry name" value="Cytochrome P450"/>
    <property type="match status" value="1"/>
</dbReference>
<dbReference type="InterPro" id="IPR002401">
    <property type="entry name" value="Cyt_P450_E_grp-I"/>
</dbReference>
<dbReference type="InterPro" id="IPR017972">
    <property type="entry name" value="Cyt_P450_CS"/>
</dbReference>
<name>A0A0F9RQZ6_9ZZZZ</name>
<protein>
    <recommendedName>
        <fullName evidence="4">Cytochrome P450</fullName>
    </recommendedName>
</protein>
<dbReference type="PROSITE" id="PS00086">
    <property type="entry name" value="CYTOCHROME_P450"/>
    <property type="match status" value="1"/>
</dbReference>
<comment type="similarity">
    <text evidence="2">Belongs to the cytochrome P450 family.</text>
</comment>
<sequence length="431" mass="47130">MMLDALPPGPRFTLPQKIAYARDPIGFIARCRDRFGPTFTMRNMIGTVVMTTDPEAAREILSAPRQTYGVSTVKLLSPLLGKNSLILTEGSQHLKGRKQLMPHFNGAALATHRARICRIAAEEAEAVRHCQVQMQDVMQSVSLRIIVETIFGATEPERAHALITAVKGRIAASNPLLVFMPALRQSAFGFSPWDRFRAASRRLEKLLLSEIIHHRTACCDGGSFLAGLVTDSTMNDREICDQLGTLLLAGHDTTASATSWAFDWLQREPALLGTIKDSLHDSGDGEEALMGNALLEEVCLETLRLSPVIPDIVRYLKEPLRLGGKTLPAGINIGICTTLIQRDPTLFDDPLIFRPARWRGKPADPHTFLPFGGGSRKCIGAAFALQEMQLILGTFLSRLTIKAQKPEAVSPTAVRNHFTMGPKGGVPVLTA</sequence>
<evidence type="ECO:0000256" key="2">
    <source>
        <dbReference type="ARBA" id="ARBA00010617"/>
    </source>
</evidence>
<dbReference type="GO" id="GO:0005506">
    <property type="term" value="F:iron ion binding"/>
    <property type="evidence" value="ECO:0007669"/>
    <property type="project" value="InterPro"/>
</dbReference>
<dbReference type="PANTHER" id="PTHR24305:SF166">
    <property type="entry name" value="CYTOCHROME P450 12A4, MITOCHONDRIAL-RELATED"/>
    <property type="match status" value="1"/>
</dbReference>
<proteinExistence type="inferred from homology"/>
<dbReference type="InterPro" id="IPR036396">
    <property type="entry name" value="Cyt_P450_sf"/>
</dbReference>
<dbReference type="InterPro" id="IPR050121">
    <property type="entry name" value="Cytochrome_P450_monoxygenase"/>
</dbReference>
<dbReference type="GO" id="GO:0004497">
    <property type="term" value="F:monooxygenase activity"/>
    <property type="evidence" value="ECO:0007669"/>
    <property type="project" value="InterPro"/>
</dbReference>
<accession>A0A0F9RQZ6</accession>
<gene>
    <name evidence="3" type="ORF">LCGC14_0565360</name>
</gene>
<dbReference type="AlphaFoldDB" id="A0A0F9RQZ6"/>
<reference evidence="3" key="1">
    <citation type="journal article" date="2015" name="Nature">
        <title>Complex archaea that bridge the gap between prokaryotes and eukaryotes.</title>
        <authorList>
            <person name="Spang A."/>
            <person name="Saw J.H."/>
            <person name="Jorgensen S.L."/>
            <person name="Zaremba-Niedzwiedzka K."/>
            <person name="Martijn J."/>
            <person name="Lind A.E."/>
            <person name="van Eijk R."/>
            <person name="Schleper C."/>
            <person name="Guy L."/>
            <person name="Ettema T.J."/>
        </authorList>
    </citation>
    <scope>NUCLEOTIDE SEQUENCE</scope>
</reference>
<comment type="cofactor">
    <cofactor evidence="1">
        <name>heme</name>
        <dbReference type="ChEBI" id="CHEBI:30413"/>
    </cofactor>
</comment>
<dbReference type="EMBL" id="LAZR01000818">
    <property type="protein sequence ID" value="KKN57119.1"/>
    <property type="molecule type" value="Genomic_DNA"/>
</dbReference>
<comment type="caution">
    <text evidence="3">The sequence shown here is derived from an EMBL/GenBank/DDBJ whole genome shotgun (WGS) entry which is preliminary data.</text>
</comment>
<organism evidence="3">
    <name type="scientific">marine sediment metagenome</name>
    <dbReference type="NCBI Taxonomy" id="412755"/>
    <lineage>
        <taxon>unclassified sequences</taxon>
        <taxon>metagenomes</taxon>
        <taxon>ecological metagenomes</taxon>
    </lineage>
</organism>
<dbReference type="Gene3D" id="1.10.630.10">
    <property type="entry name" value="Cytochrome P450"/>
    <property type="match status" value="1"/>
</dbReference>
<dbReference type="GO" id="GO:0020037">
    <property type="term" value="F:heme binding"/>
    <property type="evidence" value="ECO:0007669"/>
    <property type="project" value="InterPro"/>
</dbReference>
<dbReference type="Pfam" id="PF00067">
    <property type="entry name" value="p450"/>
    <property type="match status" value="1"/>
</dbReference>
<dbReference type="InterPro" id="IPR001128">
    <property type="entry name" value="Cyt_P450"/>
</dbReference>
<dbReference type="PRINTS" id="PR00385">
    <property type="entry name" value="P450"/>
</dbReference>
<evidence type="ECO:0000313" key="3">
    <source>
        <dbReference type="EMBL" id="KKN57119.1"/>
    </source>
</evidence>
<evidence type="ECO:0008006" key="4">
    <source>
        <dbReference type="Google" id="ProtNLM"/>
    </source>
</evidence>
<dbReference type="GO" id="GO:0016705">
    <property type="term" value="F:oxidoreductase activity, acting on paired donors, with incorporation or reduction of molecular oxygen"/>
    <property type="evidence" value="ECO:0007669"/>
    <property type="project" value="InterPro"/>
</dbReference>
<evidence type="ECO:0000256" key="1">
    <source>
        <dbReference type="ARBA" id="ARBA00001971"/>
    </source>
</evidence>
<dbReference type="PRINTS" id="PR00463">
    <property type="entry name" value="EP450I"/>
</dbReference>